<dbReference type="EMBL" id="CP003851">
    <property type="protein sequence ID" value="AFT81938.1"/>
    <property type="molecule type" value="Genomic_DNA"/>
</dbReference>
<reference evidence="2 3" key="1">
    <citation type="journal article" date="2012" name="J. Bacteriol.">
        <title>Complete genome sequence of Leuconostoc carnosum strain JB16, isolated from Kimchi.</title>
        <authorList>
            <person name="Jung J.Y."/>
            <person name="Lee S.H."/>
            <person name="Jeon C.O."/>
        </authorList>
    </citation>
    <scope>NUCLEOTIDE SEQUENCE [LARGE SCALE GENOMIC DNA]</scope>
    <source>
        <strain evidence="2 3">JB16</strain>
    </source>
</reference>
<proteinExistence type="predicted"/>
<dbReference type="Proteomes" id="UP000006299">
    <property type="component" value="Chromosome"/>
</dbReference>
<name>K0DAS8_LEUCJ</name>
<keyword evidence="3" id="KW-1185">Reference proteome</keyword>
<evidence type="ECO:0000256" key="1">
    <source>
        <dbReference type="SAM" id="MobiDB-lite"/>
    </source>
</evidence>
<dbReference type="STRING" id="1229758.C270_05135"/>
<protein>
    <submittedName>
        <fullName evidence="2">Uncharacterized protein</fullName>
    </submittedName>
</protein>
<sequence length="45" mass="5216">MAKIVNREEQLKNSLDDLISFPTDHDDDNERQNALGRDLESKDTK</sequence>
<dbReference type="KEGG" id="lcn:C270_05135"/>
<gene>
    <name evidence="2" type="ordered locus">C270_05135</name>
</gene>
<dbReference type="HOGENOM" id="CLU_217246_0_0_9"/>
<dbReference type="RefSeq" id="WP_014974549.1">
    <property type="nucleotide sequence ID" value="NC_018673.1"/>
</dbReference>
<evidence type="ECO:0000313" key="3">
    <source>
        <dbReference type="Proteomes" id="UP000006299"/>
    </source>
</evidence>
<dbReference type="GeneID" id="61187819"/>
<evidence type="ECO:0000313" key="2">
    <source>
        <dbReference type="EMBL" id="AFT81938.1"/>
    </source>
</evidence>
<dbReference type="PATRIC" id="fig|1229758.3.peg.1028"/>
<accession>K0DAS8</accession>
<organism evidence="2 3">
    <name type="scientific">Leuconostoc carnosum (strain JB16)</name>
    <dbReference type="NCBI Taxonomy" id="1229758"/>
    <lineage>
        <taxon>Bacteria</taxon>
        <taxon>Bacillati</taxon>
        <taxon>Bacillota</taxon>
        <taxon>Bacilli</taxon>
        <taxon>Lactobacillales</taxon>
        <taxon>Lactobacillaceae</taxon>
        <taxon>Leuconostoc</taxon>
    </lineage>
</organism>
<dbReference type="AlphaFoldDB" id="K0DAS8"/>
<feature type="region of interest" description="Disordered" evidence="1">
    <location>
        <begin position="15"/>
        <end position="45"/>
    </location>
</feature>